<feature type="compositionally biased region" description="Polar residues" evidence="8">
    <location>
        <begin position="698"/>
        <end position="707"/>
    </location>
</feature>
<dbReference type="GO" id="GO:0032259">
    <property type="term" value="P:methylation"/>
    <property type="evidence" value="ECO:0007669"/>
    <property type="project" value="UniProtKB-KW"/>
</dbReference>
<keyword evidence="3" id="KW-0158">Chromosome</keyword>
<gene>
    <name evidence="11" type="primary">ASH1L_2</name>
    <name evidence="11" type="ORF">BG006_010047</name>
</gene>
<dbReference type="GO" id="GO:0005634">
    <property type="term" value="C:nucleus"/>
    <property type="evidence" value="ECO:0007669"/>
    <property type="project" value="UniProtKB-SubCell"/>
</dbReference>
<dbReference type="PANTHER" id="PTHR22884">
    <property type="entry name" value="SET DOMAIN PROTEINS"/>
    <property type="match status" value="1"/>
</dbReference>
<comment type="subcellular location">
    <subcellularLocation>
        <location evidence="2">Chromosome</location>
    </subcellularLocation>
    <subcellularLocation>
        <location evidence="1">Nucleus</location>
    </subcellularLocation>
</comment>
<feature type="compositionally biased region" description="Polar residues" evidence="8">
    <location>
        <begin position="759"/>
        <end position="769"/>
    </location>
</feature>
<evidence type="ECO:0000256" key="6">
    <source>
        <dbReference type="ARBA" id="ARBA00022691"/>
    </source>
</evidence>
<accession>A0A9P5ST59</accession>
<dbReference type="Pfam" id="PF00856">
    <property type="entry name" value="SET"/>
    <property type="match status" value="1"/>
</dbReference>
<keyword evidence="4" id="KW-0489">Methyltransferase</keyword>
<name>A0A9P5ST59_9FUNG</name>
<feature type="region of interest" description="Disordered" evidence="8">
    <location>
        <begin position="79"/>
        <end position="112"/>
    </location>
</feature>
<feature type="compositionally biased region" description="Polar residues" evidence="8">
    <location>
        <begin position="236"/>
        <end position="251"/>
    </location>
</feature>
<dbReference type="GO" id="GO:0008168">
    <property type="term" value="F:methyltransferase activity"/>
    <property type="evidence" value="ECO:0007669"/>
    <property type="project" value="UniProtKB-KW"/>
</dbReference>
<dbReference type="EMBL" id="JAAAUY010000077">
    <property type="protein sequence ID" value="KAF9335992.1"/>
    <property type="molecule type" value="Genomic_DNA"/>
</dbReference>
<feature type="region of interest" description="Disordered" evidence="8">
    <location>
        <begin position="982"/>
        <end position="1002"/>
    </location>
</feature>
<feature type="region of interest" description="Disordered" evidence="8">
    <location>
        <begin position="870"/>
        <end position="931"/>
    </location>
</feature>
<feature type="compositionally biased region" description="Basic and acidic residues" evidence="8">
    <location>
        <begin position="514"/>
        <end position="530"/>
    </location>
</feature>
<keyword evidence="6" id="KW-0949">S-adenosyl-L-methionine</keyword>
<feature type="region of interest" description="Disordered" evidence="8">
    <location>
        <begin position="236"/>
        <end position="328"/>
    </location>
</feature>
<feature type="compositionally biased region" description="Polar residues" evidence="8">
    <location>
        <begin position="738"/>
        <end position="749"/>
    </location>
</feature>
<keyword evidence="7" id="KW-0539">Nucleus</keyword>
<dbReference type="SUPFAM" id="SSF57701">
    <property type="entry name" value="Zn2/Cys6 DNA-binding domain"/>
    <property type="match status" value="1"/>
</dbReference>
<dbReference type="PROSITE" id="PS50868">
    <property type="entry name" value="POST_SET"/>
    <property type="match status" value="1"/>
</dbReference>
<dbReference type="GO" id="GO:0008270">
    <property type="term" value="F:zinc ion binding"/>
    <property type="evidence" value="ECO:0007669"/>
    <property type="project" value="InterPro"/>
</dbReference>
<dbReference type="PROSITE" id="PS00463">
    <property type="entry name" value="ZN2_CY6_FUNGAL_1"/>
    <property type="match status" value="1"/>
</dbReference>
<dbReference type="InterPro" id="IPR001138">
    <property type="entry name" value="Zn2Cys6_DnaBD"/>
</dbReference>
<evidence type="ECO:0000256" key="8">
    <source>
        <dbReference type="SAM" id="MobiDB-lite"/>
    </source>
</evidence>
<evidence type="ECO:0000256" key="3">
    <source>
        <dbReference type="ARBA" id="ARBA00022454"/>
    </source>
</evidence>
<evidence type="ECO:0000259" key="9">
    <source>
        <dbReference type="PROSITE" id="PS50280"/>
    </source>
</evidence>
<organism evidence="11 12">
    <name type="scientific">Podila minutissima</name>
    <dbReference type="NCBI Taxonomy" id="64525"/>
    <lineage>
        <taxon>Eukaryota</taxon>
        <taxon>Fungi</taxon>
        <taxon>Fungi incertae sedis</taxon>
        <taxon>Mucoromycota</taxon>
        <taxon>Mortierellomycotina</taxon>
        <taxon>Mortierellomycetes</taxon>
        <taxon>Mortierellales</taxon>
        <taxon>Mortierellaceae</taxon>
        <taxon>Podila</taxon>
    </lineage>
</organism>
<dbReference type="InterPro" id="IPR003616">
    <property type="entry name" value="Post-SET_dom"/>
</dbReference>
<evidence type="ECO:0000259" key="10">
    <source>
        <dbReference type="PROSITE" id="PS50868"/>
    </source>
</evidence>
<feature type="region of interest" description="Disordered" evidence="8">
    <location>
        <begin position="1"/>
        <end position="22"/>
    </location>
</feature>
<feature type="compositionally biased region" description="Low complexity" evidence="8">
    <location>
        <begin position="541"/>
        <end position="551"/>
    </location>
</feature>
<feature type="compositionally biased region" description="Polar residues" evidence="8">
    <location>
        <begin position="93"/>
        <end position="112"/>
    </location>
</feature>
<feature type="domain" description="SET" evidence="9">
    <location>
        <begin position="1124"/>
        <end position="1235"/>
    </location>
</feature>
<feature type="domain" description="Post-SET" evidence="10">
    <location>
        <begin position="1243"/>
        <end position="1259"/>
    </location>
</feature>
<keyword evidence="12" id="KW-1185">Reference proteome</keyword>
<evidence type="ECO:0000313" key="12">
    <source>
        <dbReference type="Proteomes" id="UP000696485"/>
    </source>
</evidence>
<feature type="compositionally biased region" description="Low complexity" evidence="8">
    <location>
        <begin position="669"/>
        <end position="679"/>
    </location>
</feature>
<evidence type="ECO:0000256" key="2">
    <source>
        <dbReference type="ARBA" id="ARBA00004286"/>
    </source>
</evidence>
<feature type="compositionally biased region" description="Polar residues" evidence="8">
    <location>
        <begin position="914"/>
        <end position="928"/>
    </location>
</feature>
<dbReference type="SUPFAM" id="SSF82199">
    <property type="entry name" value="SET domain"/>
    <property type="match status" value="1"/>
</dbReference>
<evidence type="ECO:0000256" key="5">
    <source>
        <dbReference type="ARBA" id="ARBA00022679"/>
    </source>
</evidence>
<evidence type="ECO:0000256" key="1">
    <source>
        <dbReference type="ARBA" id="ARBA00004123"/>
    </source>
</evidence>
<feature type="compositionally biased region" description="Low complexity" evidence="8">
    <location>
        <begin position="619"/>
        <end position="629"/>
    </location>
</feature>
<protein>
    <submittedName>
        <fullName evidence="11">Histone-Lysine N-Methyltransferase ash1l</fullName>
    </submittedName>
</protein>
<dbReference type="Proteomes" id="UP000696485">
    <property type="component" value="Unassembled WGS sequence"/>
</dbReference>
<dbReference type="GO" id="GO:0005694">
    <property type="term" value="C:chromosome"/>
    <property type="evidence" value="ECO:0007669"/>
    <property type="project" value="UniProtKB-SubCell"/>
</dbReference>
<dbReference type="InterPro" id="IPR001214">
    <property type="entry name" value="SET_dom"/>
</dbReference>
<dbReference type="GO" id="GO:0000981">
    <property type="term" value="F:DNA-binding transcription factor activity, RNA polymerase II-specific"/>
    <property type="evidence" value="ECO:0007669"/>
    <property type="project" value="InterPro"/>
</dbReference>
<dbReference type="SMART" id="SM00317">
    <property type="entry name" value="SET"/>
    <property type="match status" value="1"/>
</dbReference>
<evidence type="ECO:0000313" key="11">
    <source>
        <dbReference type="EMBL" id="KAF9335992.1"/>
    </source>
</evidence>
<dbReference type="InterPro" id="IPR050777">
    <property type="entry name" value="SET2_Histone-Lys_MeTrsfase"/>
</dbReference>
<feature type="region of interest" description="Disordered" evidence="8">
    <location>
        <begin position="406"/>
        <end position="456"/>
    </location>
</feature>
<dbReference type="SMART" id="SM00508">
    <property type="entry name" value="PostSET"/>
    <property type="match status" value="1"/>
</dbReference>
<dbReference type="InterPro" id="IPR046341">
    <property type="entry name" value="SET_dom_sf"/>
</dbReference>
<dbReference type="InterPro" id="IPR036864">
    <property type="entry name" value="Zn2-C6_fun-type_DNA-bd_sf"/>
</dbReference>
<dbReference type="CDD" id="cd00067">
    <property type="entry name" value="GAL4"/>
    <property type="match status" value="1"/>
</dbReference>
<evidence type="ECO:0000256" key="7">
    <source>
        <dbReference type="ARBA" id="ARBA00023242"/>
    </source>
</evidence>
<sequence length="1384" mass="151233">MGFSTTARGGKEPTSLEESELLREEEEMLAITKMLKSIHGEDSFLVAKQILESKSSAVLPSATTPMHDEANNGHQAMIADDDAESIQAPETPVPSSLSAPQEPTGSRFSSGISLSTLPDYALDIAILKSPPSPSPSPPTPSQPEVDKLIKTEMEHLIVIQEQDPNSRQLHETTPDAFENLQESFKEEQEHTPSEIPVLDTTVVTASSPSSVLLASTSHLEMGELIVANMQRQNDAFEQQDQDSNVHQAWNTASAPSSAPSSSCSRLAESHPPGCSEGPTISGKPVSLRKQPGTTRSGRVWTAPPKRAIKGSDEESLAPNPVRRRPGRPRGYYLGPISCAFCRQQHRRCDFNVVCHRCLKAGIPCDRDGTVVRPSILVLQAKAAAKAQVEADREALIAAGLAPLKINRPQKSPSESDEYQGLKRRRSQSPRGGFSRENIMQRAKRETRPVKKYDPAEDLSAKDYRKLQKMLGLEAEAAQVAKEQGNVTPQPPQPSEQTQQNNSTEAPAPAEPSSEEVKLEAHEQGTLERSDTPGTSNRTEGSRPSLHSSPSSFHDNHMEIGFMADNFGEGPSSAPSPPPESIQAPTADLPTVNKSPRISTDAKEAKTSKPIAPATPKPTPKSVTPKTITTRNTTLPARSNPPVRRVTPKKPLTRHESAVASFAVDPADLSSSSGVGSAQSTPEPSTAEQAATVLKNPGTVISLNTGTPKQDADSDSAILTVGQINIPKRRPGRPPVSNPLRQQTALTPANQVAFLRSHDQGQPSSLSLNAAQPGVTRKPGRPPWKGNYTPEPHIISLGPDREPIIRRGVGRPPNVVRQAIALEKRRQMQERAAINKQLAMATAEIATKRKAELLAAAASLEKAAASLKEEAASLEDASETKSESSSFSESSPDEESNAKTKSTTRTIKKRAAKTNSMSVDATPSDQQTGVGKAVCVKPTRAKPLVVATPPRPVIPTKRTRVSSNLETAKPAAVIKLAKKTHRSMVVSRESTTDEDSESSRDMPTLPKSIVRLVRKTYLKSGLYSSELKVDRPSTTMDVVKLPKSMITTLKNQALQALGFGAVCAEALGLPAPRKSSPFPLPIHYGAELMKIKRDFILPFDIMQAWSAGLLQQPKQPEPFVKIRSNHLRVIWSEERGFGIQTLESIKKGSLVIEYRGEIISQKLSLERMEGIYKNNKNFYFLEYEKGEVVDACQKGTNARFVNHSQIEKWFLNGEMSIGIFASQDVPAGAEISYDYNFSPFHGAQMQVCRCGAPNCRGYIGERVSKTKDTAVIPTKKNDGRKHKAGRRKFDTETSSVRFGQMPTVGQIRQRQSDKYKLGKMIAIRFTRLFLFRNIRVVESKYVRYAQTKSRSNQEDLGQKMWLIQVWQGRKRSLEGVIDDLQANIA</sequence>
<feature type="compositionally biased region" description="Low complexity" evidence="8">
    <location>
        <begin position="252"/>
        <end position="264"/>
    </location>
</feature>
<comment type="caution">
    <text evidence="11">The sequence shown here is derived from an EMBL/GenBank/DDBJ whole genome shotgun (WGS) entry which is preliminary data.</text>
</comment>
<keyword evidence="5" id="KW-0808">Transferase</keyword>
<reference evidence="11" key="1">
    <citation type="journal article" date="2020" name="Fungal Divers.">
        <title>Resolving the Mortierellaceae phylogeny through synthesis of multi-gene phylogenetics and phylogenomics.</title>
        <authorList>
            <person name="Vandepol N."/>
            <person name="Liber J."/>
            <person name="Desiro A."/>
            <person name="Na H."/>
            <person name="Kennedy M."/>
            <person name="Barry K."/>
            <person name="Grigoriev I.V."/>
            <person name="Miller A.N."/>
            <person name="O'Donnell K."/>
            <person name="Stajich J.E."/>
            <person name="Bonito G."/>
        </authorList>
    </citation>
    <scope>NUCLEOTIDE SEQUENCE</scope>
    <source>
        <strain evidence="11">NVP1</strain>
    </source>
</reference>
<feature type="region of interest" description="Disordered" evidence="8">
    <location>
        <begin position="479"/>
        <end position="808"/>
    </location>
</feature>
<evidence type="ECO:0000256" key="4">
    <source>
        <dbReference type="ARBA" id="ARBA00022603"/>
    </source>
</evidence>
<feature type="compositionally biased region" description="Basic and acidic residues" evidence="8">
    <location>
        <begin position="442"/>
        <end position="456"/>
    </location>
</feature>
<dbReference type="Gene3D" id="2.170.270.10">
    <property type="entry name" value="SET domain"/>
    <property type="match status" value="1"/>
</dbReference>
<proteinExistence type="predicted"/>
<dbReference type="PROSITE" id="PS50280">
    <property type="entry name" value="SET"/>
    <property type="match status" value="1"/>
</dbReference>
<feature type="compositionally biased region" description="Low complexity" evidence="8">
    <location>
        <begin position="494"/>
        <end position="511"/>
    </location>
</feature>